<keyword evidence="4 5" id="KW-1015">Disulfide bond</keyword>
<comment type="caution">
    <text evidence="5">Lacks conserved residue(s) required for the propagation of feature annotation.</text>
</comment>
<gene>
    <name evidence="11" type="ORF">SNE40_001188</name>
</gene>
<dbReference type="EMBL" id="JAZGQO010000001">
    <property type="protein sequence ID" value="KAK6195844.1"/>
    <property type="molecule type" value="Genomic_DNA"/>
</dbReference>
<keyword evidence="12" id="KW-1185">Reference proteome</keyword>
<keyword evidence="1 6" id="KW-0217">Developmental protein</keyword>
<dbReference type="PANTHER" id="PTHR22917:SF6">
    <property type="entry name" value="EG:8D8.2 PROTEIN-RELATED"/>
    <property type="match status" value="1"/>
</dbReference>
<accession>A0AAN8KE09</accession>
<comment type="function">
    <text evidence="6">Putative Notch ligand involved in the mediation of Notch signaling.</text>
</comment>
<evidence type="ECO:0000256" key="9">
    <source>
        <dbReference type="SAM" id="SignalP"/>
    </source>
</evidence>
<dbReference type="Gene3D" id="2.10.25.140">
    <property type="match status" value="1"/>
</dbReference>
<evidence type="ECO:0000259" key="10">
    <source>
        <dbReference type="PROSITE" id="PS51051"/>
    </source>
</evidence>
<feature type="transmembrane region" description="Helical" evidence="8">
    <location>
        <begin position="3562"/>
        <end position="3585"/>
    </location>
</feature>
<keyword evidence="6 9" id="KW-0732">Signal</keyword>
<feature type="compositionally biased region" description="Low complexity" evidence="7">
    <location>
        <begin position="501"/>
        <end position="577"/>
    </location>
</feature>
<dbReference type="SMART" id="SM00051">
    <property type="entry name" value="DSL"/>
    <property type="match status" value="1"/>
</dbReference>
<dbReference type="InterPro" id="IPR001774">
    <property type="entry name" value="DSL"/>
</dbReference>
<dbReference type="GO" id="GO:0016020">
    <property type="term" value="C:membrane"/>
    <property type="evidence" value="ECO:0007669"/>
    <property type="project" value="UniProtKB-SubCell"/>
</dbReference>
<protein>
    <recommendedName>
        <fullName evidence="6">Delta-like protein</fullName>
    </recommendedName>
</protein>
<keyword evidence="2 6" id="KW-0245">EGF-like domain</keyword>
<proteinExistence type="predicted"/>
<feature type="disulfide bond" evidence="5">
    <location>
        <begin position="181"/>
        <end position="193"/>
    </location>
</feature>
<dbReference type="PANTHER" id="PTHR22917">
    <property type="entry name" value="HEMOPEXIN DOMAIN-CONTAINING PROTEIN"/>
    <property type="match status" value="1"/>
</dbReference>
<feature type="compositionally biased region" description="Polar residues" evidence="7">
    <location>
        <begin position="479"/>
        <end position="500"/>
    </location>
</feature>
<keyword evidence="6 8" id="KW-0812">Transmembrane</keyword>
<feature type="domain" description="DSL" evidence="10">
    <location>
        <begin position="166"/>
        <end position="210"/>
    </location>
</feature>
<keyword evidence="6 8" id="KW-1133">Transmembrane helix</keyword>
<feature type="region of interest" description="Disordered" evidence="7">
    <location>
        <begin position="390"/>
        <end position="584"/>
    </location>
</feature>
<evidence type="ECO:0000256" key="8">
    <source>
        <dbReference type="SAM" id="Phobius"/>
    </source>
</evidence>
<feature type="disulfide bond" evidence="5">
    <location>
        <begin position="201"/>
        <end position="210"/>
    </location>
</feature>
<evidence type="ECO:0000256" key="3">
    <source>
        <dbReference type="ARBA" id="ARBA00022737"/>
    </source>
</evidence>
<organism evidence="11 12">
    <name type="scientific">Patella caerulea</name>
    <name type="common">Rayed Mediterranean limpet</name>
    <dbReference type="NCBI Taxonomy" id="87958"/>
    <lineage>
        <taxon>Eukaryota</taxon>
        <taxon>Metazoa</taxon>
        <taxon>Spiralia</taxon>
        <taxon>Lophotrochozoa</taxon>
        <taxon>Mollusca</taxon>
        <taxon>Gastropoda</taxon>
        <taxon>Patellogastropoda</taxon>
        <taxon>Patelloidea</taxon>
        <taxon>Patellidae</taxon>
        <taxon>Patella</taxon>
    </lineage>
</organism>
<reference evidence="11 12" key="1">
    <citation type="submission" date="2024-01" db="EMBL/GenBank/DDBJ databases">
        <title>The genome of the rayed Mediterranean limpet Patella caerulea (Linnaeus, 1758).</title>
        <authorList>
            <person name="Anh-Thu Weber A."/>
            <person name="Halstead-Nussloch G."/>
        </authorList>
    </citation>
    <scope>NUCLEOTIDE SEQUENCE [LARGE SCALE GENOMIC DNA]</scope>
    <source>
        <strain evidence="11">AATW-2023a</strain>
        <tissue evidence="11">Whole specimen</tissue>
    </source>
</reference>
<dbReference type="GO" id="GO:0007154">
    <property type="term" value="P:cell communication"/>
    <property type="evidence" value="ECO:0007669"/>
    <property type="project" value="InterPro"/>
</dbReference>
<feature type="compositionally biased region" description="Polar residues" evidence="7">
    <location>
        <begin position="396"/>
        <end position="418"/>
    </location>
</feature>
<dbReference type="Proteomes" id="UP001347796">
    <property type="component" value="Unassembled WGS sequence"/>
</dbReference>
<evidence type="ECO:0000256" key="2">
    <source>
        <dbReference type="ARBA" id="ARBA00022536"/>
    </source>
</evidence>
<evidence type="ECO:0000256" key="6">
    <source>
        <dbReference type="RuleBase" id="RU280815"/>
    </source>
</evidence>
<comment type="subcellular location">
    <subcellularLocation>
        <location evidence="6">Membrane</location>
        <topology evidence="6">Single-pass type I membrane protein</topology>
    </subcellularLocation>
</comment>
<evidence type="ECO:0000256" key="4">
    <source>
        <dbReference type="ARBA" id="ARBA00023157"/>
    </source>
</evidence>
<feature type="chain" id="PRO_5042951367" description="Delta-like protein" evidence="9">
    <location>
        <begin position="22"/>
        <end position="3634"/>
    </location>
</feature>
<evidence type="ECO:0000313" key="11">
    <source>
        <dbReference type="EMBL" id="KAK6195844.1"/>
    </source>
</evidence>
<dbReference type="InterPro" id="IPR051298">
    <property type="entry name" value="Heme_transport/Cell_adhesion"/>
</dbReference>
<dbReference type="Pfam" id="PF01414">
    <property type="entry name" value="DSL"/>
    <property type="match status" value="1"/>
</dbReference>
<dbReference type="PROSITE" id="PS51051">
    <property type="entry name" value="DSL"/>
    <property type="match status" value="1"/>
</dbReference>
<evidence type="ECO:0000256" key="5">
    <source>
        <dbReference type="PROSITE-ProRule" id="PRU00377"/>
    </source>
</evidence>
<feature type="compositionally biased region" description="Low complexity" evidence="7">
    <location>
        <begin position="419"/>
        <end position="478"/>
    </location>
</feature>
<name>A0AAN8KE09_PATCE</name>
<sequence>METLYLFISTIVLLLIKESHCSGHVGINLVQFSNIAGLDRDGECCDGISLTGCPVGACDYNFEICVSQFDGTEKECKIFVGPQDTNVVNFTTQGEFLYTFNKWKGGVSVTFNVTDVDTEGFNPVDYYSFNITGHQVAPSVENSTIIQLQQDGSRSHNATSVILQVTSYCDSYYYADCSVKCVANEGCDGHYTCGDQGQKHCNPGWTGSNCAQIIAGSENDCSVYDNTTFEISQWAGKLNCNSALKNIFLDITRVTLDDEISGEIEIDGITTHVDGNYNDIGIQFKSEVFHVGSTFNLSQFDLGGVKKNSTRLEGLIIFKDTKQRCDFTLNRADAEDAFDKCEGKGTCVRFGTTKMETYCCCFDGTQGTSCNSVSQKSTFLPSITSSAATKVTSASPALTTTPKARTSSGLPAISSTQAPTLSPSSKQTPPTSQEITSPVSTQQSSSQPTTQPPTTSRSAPSSTPIPASAPTSTQSPSTEQLTEAKPSTSQPITASPTTDESITATTSAAQPTTASPTTAQSTTATPSTAQPTTASPTTASPTTTRQTTATPSTAQPTTTSPSTTIPTTIASTLPTTTEKPKPFIPNKSYKLAVAAAPEELDDDDASLEDLISEAYYEANIGILEKTLIQSNVTQKLSAIGDDGVLVIEITYILTINSTDVNITTMKQPTTVQWTSILHREYQIAVYSGINIWYLEYTYSIYATGRPPVNLQYEDLAGEIRDVWERNSSLINGTFNVTVISTEEYVGENGEEIYRLYYIVRNNSDIYHPNTIIAPYDGEMNKIQIFTMYSGQSWRYRFSYGVIFYDAIERSELDEIATIIQKTWNGVAHLNVSVNIMRIERYMGKEGEYLVKLLYFVERHGKVISPVQWTGPLPKNFKSWLDIVDLNGRYLQVYTSDVNYRYAYHSGVYLKDRIDTRDWTNLTTQIEMTWSKVIAGWTEIGYSIKIVAAVDYTTNTSEIAQLLTYYVYKGEMIIDGAVLENYYGVTKQLKTNLKVRKTNGDMYEVVDGLVMVELRTQFSFLIKGLITRKDIDYFETSLISTWNQTQKYINKELFVKINYIEEHKNIKTGQLVSKVYYSLVVQTVWIDAYAVHVNKILNFTVYLERSLTVYRTYQSYQLYTSTTDLVPVRYSYSLYFNTKITELDFSTLQRRLVSVLKTYLGITFEFDVIIAGLEEYYTVFDKKSYEISTSRQKVWKVDYYIKTGSTWVYPRFVRRIITPEITSQLHFQLLNEKTTTLYLESTTSLIAYNYHFSLDFKEPVYVTDWILIKNELKKAWVQQVGFTVDVSIQDLEQLVDFEGNVYYSLVYFLKLDHSWIYSANWQTLDLTRLRLDFLNVHGYKYHFFQSSEYWKLSYAFHIGSDIRVYGRDIATVSSLLQQTWCYSLAMYVSNCSYIEIIPVNQHSQTSASGITGWDFKYFVRYHDMIIDTTTWPNLNIDKFITYYENHKLSVDYKFFLNLDYLYQYFQSHLYLNTKVETKDYNKIKEAILNSWKKENQEYNSTTNVTVVIEYQKEKIDKHGESTWEFGYHVEINGHKLRPEATQPVNHTYLQHEIDNRVSGGKYEISTSITSSSNSSTTLVSTDYFNGLVVNHNIHKEDKIKFKALLEMYYRNVTNTSSETGVDVIIGPIKQVITSEGHLAWELSYHVSVNGTAVSVDTLQHQIEHSRLQEYLKIKTKYGQQVKLVETKSTHKTSSLFSVSLSHKVYSADIHKVAMGLKMAFQTLNPEYKDCFCVDVKVWKQQEQISESGKSSWKLHYGVSVHGRPIDASLVTWPTWEELKNYLTVKAETGYTITAEDTRNVTHTLTSLLHSLYFNSYVAKSSFTQIQTELKSTWSSILTKLGITGDVDVRLRRNTELSLSTGHSAWKLDYQLFVNSTKLDTSVINIDRTNFLTLQKTISTVTAPSGSSYQLLESSTFMSREYAMHFPLYFTTPVAQTDMTYLEELLAVQWSRYLNETDRNETTVKISQQKVMIDMEGNSVYQLVYYVTHKGEVLDSRLIDYQNVTMKVANAFYEVNPRGQAYKIHLVSNSSTLVREDILFTTVLSRPLTSASQKEFLSFIKTVLEVNMTDVDITVDVLQQEELITETQTSVWKAKFYIKVNGEYMMPISVGGLTTNELYTTIQESNMTADFDIGEISVDKTYYSYHDRFVIFFKRNVTVFYWPVIQQELYNTWVNTTEYSMCGCLEAVVRGIEEVVDKFGITHFKLIYFLKRNETIVNSQTSVDVNHTLLSENLKEKVDLEQRSFELVTINETETTRVESMLTVYLDRAIRIDHTTNISHVILTNLNISNNGCCAHVEIFRQMEFITIHGKSVWRVDLKVWREVSGRMLDVRELESLNSSSLQEDLKTTSTESFYQLVTHSSSMILDYRQSYSLYLQTPVRKSDLVHFETAVYNYATSSVSSSINVTVNIPMVTGVVDMQGFTYQKLSVFMTFNGNPLYPGHGGVIDINQVQVEIDRLKFKGAKGEYKLIDRSSVIEEDRRNTYSIGHYLDQPIRHRHFDLFQAALNYVWSRLFTDLMNEIDIIVKIAKQVEYTDIYGASVYKFVYYVSNNNKIIPSNQLPQLAEADLDFILMFVNNNNMREQQVYKKVSAINVVEYSSLFTFYMKKPVLLPDIKTVQDNLAIQWNTNLQINTSYVVVTSQEEVVDISISSRTSIWQVTYILYSEDQKNQIDSNYQEELNSTEYHQAVTIAGEYYNNLYVNRPSVLTDIIRYKDIFSIHFTQRVLETQYTEFQETLESSWTMYRNESVNVTITGQQEVISQSGKSAWKIFYYVTRNGLRLTSLFFDNLSYKELSESVNVTTAIGKQYEVMEVVSSFKLEEAFQVYVSQAVYRVDRIRFKEAVKEELQVIMPGVDLNTTEVEWRSQTSFLDVKNATQKIWRQLFIVRRNGVIVSAEKQRKLANLAVNATSHDGQVYKVIGTELLPGFIKEENLFSLSVVGRIGVTLSTLTTIIQSSWTTFDSNWTISLRQPEEYIGSNGAVITKIPYFVTKNSTVAYPDATRAPESAVIAKSMSETLKTEYSVYSGDKLVKYESCFSLSVKKEASIKLNYSQIKSVIHEAWWYNTQEKPKVSIEKVENFVGDYGVEIDQYLYTVTLNNFLTEPTFDVKPGDKIINQFISNSSYRWSLYTGVNTYRLSVVYSINLAYSTNMEFTSETRTQVETTLQKVWSTRNEVKCEQCSVSIIDRQTMIAYFNSSETKVVQLHYAVKSSGKYLQSYMESAPTTTSIEMALNQTGLRIWNQESFVTRSLYFEGYSRTESRETLMQGLQAAWSQDNKTDIKVTVTDVQRFVDEQWNQISRVEYTVSVNGSDATGTEPDSTEINQAFKKTSGKERKVCTCKPLKHHKVYVKGASTSVKFNQVQSSIKAAWMNKNNNSATLDKLLNVNVKQTLSRRRRAADNTTTPTKYIGKDGEEITPVDYTLSLDGQEPDPIFLASPSPADLDSSGLNGCNCVPRKAGSLKLAGNVEDSSKNDVQKAVYEAVVKANSDISPNDLSVEILSLQSGIKDANKNELSDVSYAITRKDDGDIEDVNYPTSAQLDEALKNNGLALYDKQKKLDEDNDDWKIYVAIAAGILAAIIIICIVVYVVVQKRKQKKMSLKKQEEDVANDIYDPENFSNAASFTNKAYETQEAKIDFAD</sequence>
<keyword evidence="6 8" id="KW-0472">Membrane</keyword>
<feature type="signal peptide" evidence="9">
    <location>
        <begin position="1"/>
        <end position="21"/>
    </location>
</feature>
<keyword evidence="3 6" id="KW-0677">Repeat</keyword>
<dbReference type="Gene3D" id="2.60.40.3510">
    <property type="match status" value="1"/>
</dbReference>
<evidence type="ECO:0000313" key="12">
    <source>
        <dbReference type="Proteomes" id="UP001347796"/>
    </source>
</evidence>
<comment type="caution">
    <text evidence="11">The sequence shown here is derived from an EMBL/GenBank/DDBJ whole genome shotgun (WGS) entry which is preliminary data.</text>
</comment>
<evidence type="ECO:0000256" key="7">
    <source>
        <dbReference type="SAM" id="MobiDB-lite"/>
    </source>
</evidence>
<evidence type="ECO:0000256" key="1">
    <source>
        <dbReference type="ARBA" id="ARBA00022473"/>
    </source>
</evidence>